<feature type="compositionally biased region" description="Low complexity" evidence="8">
    <location>
        <begin position="1"/>
        <end position="19"/>
    </location>
</feature>
<keyword evidence="6" id="KW-0472">Membrane</keyword>
<dbReference type="RefSeq" id="WP_219876010.1">
    <property type="nucleotide sequence ID" value="NZ_JAHYXK010000002.1"/>
</dbReference>
<protein>
    <recommendedName>
        <fullName evidence="11">Outer membrane protein transport protein (OMPP1/FadL/TodX)</fullName>
    </recommendedName>
</protein>
<name>A0ABS7CQY9_9BACT</name>
<evidence type="ECO:0008006" key="11">
    <source>
        <dbReference type="Google" id="ProtNLM"/>
    </source>
</evidence>
<dbReference type="PANTHER" id="PTHR35093">
    <property type="entry name" value="OUTER MEMBRANE PROTEIN NMB0088-RELATED"/>
    <property type="match status" value="1"/>
</dbReference>
<dbReference type="Gene3D" id="2.40.160.60">
    <property type="entry name" value="Outer membrane protein transport protein (OMPP1/FadL/TodX)"/>
    <property type="match status" value="1"/>
</dbReference>
<proteinExistence type="inferred from homology"/>
<keyword evidence="4" id="KW-0812">Transmembrane</keyword>
<keyword evidence="10" id="KW-1185">Reference proteome</keyword>
<accession>A0ABS7CQY9</accession>
<gene>
    <name evidence="9" type="ORF">K0O23_03530</name>
</gene>
<evidence type="ECO:0000313" key="9">
    <source>
        <dbReference type="EMBL" id="MBW7466126.1"/>
    </source>
</evidence>
<evidence type="ECO:0000256" key="2">
    <source>
        <dbReference type="ARBA" id="ARBA00008163"/>
    </source>
</evidence>
<dbReference type="Proteomes" id="UP000813018">
    <property type="component" value="Unassembled WGS sequence"/>
</dbReference>
<evidence type="ECO:0000256" key="6">
    <source>
        <dbReference type="ARBA" id="ARBA00023136"/>
    </source>
</evidence>
<evidence type="ECO:0000256" key="4">
    <source>
        <dbReference type="ARBA" id="ARBA00022692"/>
    </source>
</evidence>
<evidence type="ECO:0000256" key="7">
    <source>
        <dbReference type="ARBA" id="ARBA00023237"/>
    </source>
</evidence>
<keyword evidence="5" id="KW-0732">Signal</keyword>
<organism evidence="9 10">
    <name type="scientific">Pontibacter aydingkolensis</name>
    <dbReference type="NCBI Taxonomy" id="1911536"/>
    <lineage>
        <taxon>Bacteria</taxon>
        <taxon>Pseudomonadati</taxon>
        <taxon>Bacteroidota</taxon>
        <taxon>Cytophagia</taxon>
        <taxon>Cytophagales</taxon>
        <taxon>Hymenobacteraceae</taxon>
        <taxon>Pontibacter</taxon>
    </lineage>
</organism>
<evidence type="ECO:0000256" key="3">
    <source>
        <dbReference type="ARBA" id="ARBA00022452"/>
    </source>
</evidence>
<evidence type="ECO:0000313" key="10">
    <source>
        <dbReference type="Proteomes" id="UP000813018"/>
    </source>
</evidence>
<evidence type="ECO:0000256" key="1">
    <source>
        <dbReference type="ARBA" id="ARBA00004571"/>
    </source>
</evidence>
<sequence length="532" mass="58043">MKAAAAHHPEATTAAAAAAQEEDNNLDTPMNIHKLFLASLALTLGWAGSAFAQNEVDALRYTRFGINGSARIQGIGGAQSALGADISNIASNPAGLGMFRRSEFSISPGLQFNSTQTKVGGLTQSTDQNALSIPHAALVIGNRRNNESSDWTGANLGISFTRLNNFNQRLSYSNIAASDQSTIVEYFAEQANRKGVTLDELNGEFSNGFTTLEGLAFGAYLIDVIEDDNGNEVVVPLFREGQILEREDIRRRGSQNQFDIGVGTSYKDRLYLGASVGIVTSNFTQESIYRESETSTNTAFTDLELRDEFTTRGAGINLKVGAIYRPTDALRLGLSLQTPTAYTFTDTYQRSLYASYDDGPTESAIELPGEFTYNLTTPFRATLGAAGFIGKYGFVTADVEFVNYSNIRYSESDDDFATANDYFNDVNSRISNTYQSAVNYRIGAEGRFDVFRLRAGFAHNGNPYKNASFDGGINSYTAGAGVRLKNYYADLAYVRSTGDSRYSPFTLDNGDQPVVDIREKLSTVMLTFGYNF</sequence>
<dbReference type="InterPro" id="IPR005017">
    <property type="entry name" value="OMPP1/FadL/TodX"/>
</dbReference>
<evidence type="ECO:0000256" key="5">
    <source>
        <dbReference type="ARBA" id="ARBA00022729"/>
    </source>
</evidence>
<comment type="subcellular location">
    <subcellularLocation>
        <location evidence="1">Cell outer membrane</location>
        <topology evidence="1">Multi-pass membrane protein</topology>
    </subcellularLocation>
</comment>
<keyword evidence="7" id="KW-0998">Cell outer membrane</keyword>
<keyword evidence="3" id="KW-1134">Transmembrane beta strand</keyword>
<comment type="similarity">
    <text evidence="2">Belongs to the OmpP1/FadL family.</text>
</comment>
<feature type="region of interest" description="Disordered" evidence="8">
    <location>
        <begin position="1"/>
        <end position="20"/>
    </location>
</feature>
<comment type="caution">
    <text evidence="9">The sequence shown here is derived from an EMBL/GenBank/DDBJ whole genome shotgun (WGS) entry which is preliminary data.</text>
</comment>
<dbReference type="PANTHER" id="PTHR35093:SF8">
    <property type="entry name" value="OUTER MEMBRANE PROTEIN NMB0088-RELATED"/>
    <property type="match status" value="1"/>
</dbReference>
<dbReference type="EMBL" id="JAHYXK010000002">
    <property type="protein sequence ID" value="MBW7466126.1"/>
    <property type="molecule type" value="Genomic_DNA"/>
</dbReference>
<evidence type="ECO:0000256" key="8">
    <source>
        <dbReference type="SAM" id="MobiDB-lite"/>
    </source>
</evidence>
<dbReference type="SUPFAM" id="SSF56935">
    <property type="entry name" value="Porins"/>
    <property type="match status" value="2"/>
</dbReference>
<reference evidence="9 10" key="1">
    <citation type="journal article" date="2016" name="Int. J. Syst. Evol. Microbiol.">
        <title>Pontibacter aydingkolensis sp. nov., isolated from soil of a salt lake.</title>
        <authorList>
            <person name="Osman G."/>
            <person name="Zhang T."/>
            <person name="Lou K."/>
            <person name="Gao Y."/>
            <person name="Chang W."/>
            <person name="Lin Q."/>
            <person name="Yang H.M."/>
            <person name="Huo X.D."/>
            <person name="Wang N."/>
        </authorList>
    </citation>
    <scope>NUCLEOTIDE SEQUENCE [LARGE SCALE GENOMIC DNA]</scope>
    <source>
        <strain evidence="9 10">KACC 19255</strain>
    </source>
</reference>